<accession>E0SPB4</accession>
<sequence length="165" mass="19340">MKKKCNSDDKMSIEEILNMLIETEYSYSKELKAIAEKIKHPTLSAILLAIAKDSEKHGDLYKAILKLMKDVQPMLSQEELSLIRKEIDRHIETENRMIESSKKLLDRIDDPRIKILLEIVYEDEVKHHRALINIRDRIAKVETIEEEDIWMEIWKHSPWHGGPGG</sequence>
<keyword evidence="2" id="KW-1185">Reference proteome</keyword>
<reference evidence="1 2" key="1">
    <citation type="journal article" date="2010" name="Stand. Genomic Sci.">
        <title>Complete genome sequence of Ignisphaera aggregans type strain (AQ1.S1).</title>
        <authorList>
            <person name="Goker M."/>
            <person name="Held B."/>
            <person name="Lapidus A."/>
            <person name="Nolan M."/>
            <person name="Spring S."/>
            <person name="Yasawong M."/>
            <person name="Lucas S."/>
            <person name="Glavina Del Rio T."/>
            <person name="Tice H."/>
            <person name="Cheng J.F."/>
            <person name="Goodwin L."/>
            <person name="Tapia R."/>
            <person name="Pitluck S."/>
            <person name="Liolios K."/>
            <person name="Ivanova N."/>
            <person name="Mavromatis K."/>
            <person name="Mikhailova N."/>
            <person name="Pati A."/>
            <person name="Chen A."/>
            <person name="Palaniappan K."/>
            <person name="Brambilla E."/>
            <person name="Land M."/>
            <person name="Hauser L."/>
            <person name="Chang Y.J."/>
            <person name="Jeffries C.D."/>
            <person name="Brettin T."/>
            <person name="Detter J.C."/>
            <person name="Han C."/>
            <person name="Rohde M."/>
            <person name="Sikorski J."/>
            <person name="Woyke T."/>
            <person name="Bristow J."/>
            <person name="Eisen J.A."/>
            <person name="Markowitz V."/>
            <person name="Hugenholtz P."/>
            <person name="Kyrpides N.C."/>
            <person name="Klenk H.P."/>
        </authorList>
    </citation>
    <scope>NUCLEOTIDE SEQUENCE [LARGE SCALE GENOMIC DNA]</scope>
    <source>
        <strain evidence="2">DSM 17230 / JCM 13409 / AQ1.S1</strain>
    </source>
</reference>
<evidence type="ECO:0000313" key="1">
    <source>
        <dbReference type="EMBL" id="ADM28041.1"/>
    </source>
</evidence>
<dbReference type="AlphaFoldDB" id="E0SPB4"/>
<dbReference type="CDD" id="cd00657">
    <property type="entry name" value="Ferritin_like"/>
    <property type="match status" value="1"/>
</dbReference>
<evidence type="ECO:0008006" key="3">
    <source>
        <dbReference type="Google" id="ProtNLM"/>
    </source>
</evidence>
<dbReference type="HOGENOM" id="CLU_140805_0_0_2"/>
<dbReference type="Proteomes" id="UP000001304">
    <property type="component" value="Chromosome"/>
</dbReference>
<dbReference type="KEGG" id="iag:Igag_1235"/>
<evidence type="ECO:0000313" key="2">
    <source>
        <dbReference type="Proteomes" id="UP000001304"/>
    </source>
</evidence>
<dbReference type="InterPro" id="IPR012347">
    <property type="entry name" value="Ferritin-like"/>
</dbReference>
<gene>
    <name evidence="1" type="ordered locus">Igag_1235</name>
</gene>
<proteinExistence type="predicted"/>
<name>E0SPB4_IGNAA</name>
<dbReference type="EMBL" id="CP002098">
    <property type="protein sequence ID" value="ADM28041.1"/>
    <property type="molecule type" value="Genomic_DNA"/>
</dbReference>
<organism evidence="1 2">
    <name type="scientific">Ignisphaera aggregans (strain DSM 17230 / JCM 13409 / AQ1.S1)</name>
    <dbReference type="NCBI Taxonomy" id="583356"/>
    <lineage>
        <taxon>Archaea</taxon>
        <taxon>Thermoproteota</taxon>
        <taxon>Thermoprotei</taxon>
        <taxon>Desulfurococcales</taxon>
        <taxon>Desulfurococcaceae</taxon>
        <taxon>Ignisphaera</taxon>
    </lineage>
</organism>
<protein>
    <recommendedName>
        <fullName evidence="3">Ferritin-like domain-containing protein</fullName>
    </recommendedName>
</protein>
<dbReference type="SUPFAM" id="SSF47240">
    <property type="entry name" value="Ferritin-like"/>
    <property type="match status" value="1"/>
</dbReference>
<dbReference type="InterPro" id="IPR009078">
    <property type="entry name" value="Ferritin-like_SF"/>
</dbReference>
<dbReference type="Gene3D" id="1.20.1260.10">
    <property type="match status" value="1"/>
</dbReference>
<dbReference type="BioCyc" id="IAGG583356:GHAH-1212-MONOMER"/>